<evidence type="ECO:0000313" key="2">
    <source>
        <dbReference type="EMBL" id="TAA29070.1"/>
    </source>
</evidence>
<dbReference type="Proteomes" id="UP000291286">
    <property type="component" value="Unassembled WGS sequence"/>
</dbReference>
<name>A0A4Q8LHS8_9GAMM</name>
<dbReference type="AlphaFoldDB" id="A0A4Q8LHS8"/>
<comment type="caution">
    <text evidence="2">The sequence shown here is derived from an EMBL/GenBank/DDBJ whole genome shotgun (WGS) entry which is preliminary data.</text>
</comment>
<reference evidence="2 3" key="1">
    <citation type="submission" date="2019-02" db="EMBL/GenBank/DDBJ databases">
        <title>WGS of Pseudoxanthomonas species novum from clinical isolates.</title>
        <authorList>
            <person name="Bernier A.-M."/>
            <person name="Bernard K."/>
            <person name="Vachon A."/>
        </authorList>
    </citation>
    <scope>NUCLEOTIDE SEQUENCE [LARGE SCALE GENOMIC DNA]</scope>
    <source>
        <strain evidence="2 3">NML171202</strain>
    </source>
</reference>
<evidence type="ECO:0000256" key="1">
    <source>
        <dbReference type="SAM" id="MobiDB-lite"/>
    </source>
</evidence>
<dbReference type="EMBL" id="SHMB01000004">
    <property type="protein sequence ID" value="TAA29070.1"/>
    <property type="molecule type" value="Genomic_DNA"/>
</dbReference>
<evidence type="ECO:0000313" key="3">
    <source>
        <dbReference type="Proteomes" id="UP000291286"/>
    </source>
</evidence>
<sequence length="121" mass="12527">MGIDGHDCAQVRALAALLAEDRLDAALEAGLMDVSADAGTCAHCTAALAQVAAAQQRLRVAWAARERYRARAARLAQRAAERQARRIKPAATPSPQAPALPPAVAAALARAKARAAGTPRT</sequence>
<organism evidence="2 3">
    <name type="scientific">Pseudoxanthomonas winnipegensis</name>
    <dbReference type="NCBI Taxonomy" id="2480810"/>
    <lineage>
        <taxon>Bacteria</taxon>
        <taxon>Pseudomonadati</taxon>
        <taxon>Pseudomonadota</taxon>
        <taxon>Gammaproteobacteria</taxon>
        <taxon>Lysobacterales</taxon>
        <taxon>Lysobacteraceae</taxon>
        <taxon>Pseudoxanthomonas</taxon>
    </lineage>
</organism>
<protein>
    <submittedName>
        <fullName evidence="2">Uncharacterized protein</fullName>
    </submittedName>
</protein>
<proteinExistence type="predicted"/>
<gene>
    <name evidence="2" type="ORF">EA661_12345</name>
</gene>
<feature type="region of interest" description="Disordered" evidence="1">
    <location>
        <begin position="83"/>
        <end position="103"/>
    </location>
</feature>
<dbReference type="RefSeq" id="WP_130519143.1">
    <property type="nucleotide sequence ID" value="NZ_SHMA01000005.1"/>
</dbReference>
<accession>A0A4Q8LHS8</accession>